<organism evidence="1 2">
    <name type="scientific">Aspergillus luchuensis (strain CBS 106.47)</name>
    <dbReference type="NCBI Taxonomy" id="1137211"/>
    <lineage>
        <taxon>Eukaryota</taxon>
        <taxon>Fungi</taxon>
        <taxon>Dikarya</taxon>
        <taxon>Ascomycota</taxon>
        <taxon>Pezizomycotina</taxon>
        <taxon>Eurotiomycetes</taxon>
        <taxon>Eurotiomycetidae</taxon>
        <taxon>Eurotiales</taxon>
        <taxon>Aspergillaceae</taxon>
        <taxon>Aspergillus</taxon>
        <taxon>Aspergillus subgen. Circumdati</taxon>
    </lineage>
</organism>
<evidence type="ECO:0000313" key="2">
    <source>
        <dbReference type="Proteomes" id="UP000184063"/>
    </source>
</evidence>
<proteinExistence type="predicted"/>
<dbReference type="AlphaFoldDB" id="A0A1M3TM63"/>
<evidence type="ECO:0000313" key="1">
    <source>
        <dbReference type="EMBL" id="OJZ87752.1"/>
    </source>
</evidence>
<gene>
    <name evidence="1" type="ORF">ASPFODRAFT_45474</name>
</gene>
<sequence length="70" mass="8093">MTVMIISKYDQGSQSLDVSVVLVRMITTMPSQLHYRHRGTDRSGESRSRNKFVESKIQNFINTSSTWNQN</sequence>
<protein>
    <submittedName>
        <fullName evidence="1">Uncharacterized protein</fullName>
    </submittedName>
</protein>
<reference evidence="2" key="1">
    <citation type="journal article" date="2017" name="Genome Biol.">
        <title>Comparative genomics reveals high biological diversity and specific adaptations in the industrially and medically important fungal genus Aspergillus.</title>
        <authorList>
            <person name="de Vries R.P."/>
            <person name="Riley R."/>
            <person name="Wiebenga A."/>
            <person name="Aguilar-Osorio G."/>
            <person name="Amillis S."/>
            <person name="Uchima C.A."/>
            <person name="Anderluh G."/>
            <person name="Asadollahi M."/>
            <person name="Askin M."/>
            <person name="Barry K."/>
            <person name="Battaglia E."/>
            <person name="Bayram O."/>
            <person name="Benocci T."/>
            <person name="Braus-Stromeyer S.A."/>
            <person name="Caldana C."/>
            <person name="Canovas D."/>
            <person name="Cerqueira G.C."/>
            <person name="Chen F."/>
            <person name="Chen W."/>
            <person name="Choi C."/>
            <person name="Clum A."/>
            <person name="Dos Santos R.A."/>
            <person name="Damasio A.R."/>
            <person name="Diallinas G."/>
            <person name="Emri T."/>
            <person name="Fekete E."/>
            <person name="Flipphi M."/>
            <person name="Freyberg S."/>
            <person name="Gallo A."/>
            <person name="Gournas C."/>
            <person name="Habgood R."/>
            <person name="Hainaut M."/>
            <person name="Harispe M.L."/>
            <person name="Henrissat B."/>
            <person name="Hilden K.S."/>
            <person name="Hope R."/>
            <person name="Hossain A."/>
            <person name="Karabika E."/>
            <person name="Karaffa L."/>
            <person name="Karanyi Z."/>
            <person name="Krasevec N."/>
            <person name="Kuo A."/>
            <person name="Kusch H."/>
            <person name="LaButti K."/>
            <person name="Lagendijk E.L."/>
            <person name="Lapidus A."/>
            <person name="Levasseur A."/>
            <person name="Lindquist E."/>
            <person name="Lipzen A."/>
            <person name="Logrieco A.F."/>
            <person name="MacCabe A."/>
            <person name="Maekelae M.R."/>
            <person name="Malavazi I."/>
            <person name="Melin P."/>
            <person name="Meyer V."/>
            <person name="Mielnichuk N."/>
            <person name="Miskei M."/>
            <person name="Molnar A.P."/>
            <person name="Mule G."/>
            <person name="Ngan C.Y."/>
            <person name="Orejas M."/>
            <person name="Orosz E."/>
            <person name="Ouedraogo J.P."/>
            <person name="Overkamp K.M."/>
            <person name="Park H.-S."/>
            <person name="Perrone G."/>
            <person name="Piumi F."/>
            <person name="Punt P.J."/>
            <person name="Ram A.F."/>
            <person name="Ramon A."/>
            <person name="Rauscher S."/>
            <person name="Record E."/>
            <person name="Riano-Pachon D.M."/>
            <person name="Robert V."/>
            <person name="Roehrig J."/>
            <person name="Ruller R."/>
            <person name="Salamov A."/>
            <person name="Salih N.S."/>
            <person name="Samson R.A."/>
            <person name="Sandor E."/>
            <person name="Sanguinetti M."/>
            <person name="Schuetze T."/>
            <person name="Sepcic K."/>
            <person name="Shelest E."/>
            <person name="Sherlock G."/>
            <person name="Sophianopoulou V."/>
            <person name="Squina F.M."/>
            <person name="Sun H."/>
            <person name="Susca A."/>
            <person name="Todd R.B."/>
            <person name="Tsang A."/>
            <person name="Unkles S.E."/>
            <person name="van de Wiele N."/>
            <person name="van Rossen-Uffink D."/>
            <person name="Oliveira J.V."/>
            <person name="Vesth T.C."/>
            <person name="Visser J."/>
            <person name="Yu J.-H."/>
            <person name="Zhou M."/>
            <person name="Andersen M.R."/>
            <person name="Archer D.B."/>
            <person name="Baker S.E."/>
            <person name="Benoit I."/>
            <person name="Brakhage A.A."/>
            <person name="Braus G.H."/>
            <person name="Fischer R."/>
            <person name="Frisvad J.C."/>
            <person name="Goldman G.H."/>
            <person name="Houbraken J."/>
            <person name="Oakley B."/>
            <person name="Pocsi I."/>
            <person name="Scazzocchio C."/>
            <person name="Seiboth B."/>
            <person name="vanKuyk P.A."/>
            <person name="Wortman J."/>
            <person name="Dyer P.S."/>
            <person name="Grigoriev I.V."/>
        </authorList>
    </citation>
    <scope>NUCLEOTIDE SEQUENCE [LARGE SCALE GENOMIC DNA]</scope>
    <source>
        <strain evidence="2">CBS 106.47</strain>
    </source>
</reference>
<dbReference type="Proteomes" id="UP000184063">
    <property type="component" value="Unassembled WGS sequence"/>
</dbReference>
<dbReference type="EMBL" id="KV878240">
    <property type="protein sequence ID" value="OJZ87752.1"/>
    <property type="molecule type" value="Genomic_DNA"/>
</dbReference>
<name>A0A1M3TM63_ASPLC</name>
<dbReference type="VEuPathDB" id="FungiDB:ASPFODRAFT_45474"/>
<accession>A0A1M3TM63</accession>